<dbReference type="AlphaFoldDB" id="A0A8G1ECC3"/>
<evidence type="ECO:0000313" key="5">
    <source>
        <dbReference type="Proteomes" id="UP000826300"/>
    </source>
</evidence>
<keyword evidence="2" id="KW-0012">Acyltransferase</keyword>
<dbReference type="EMBL" id="CP069370">
    <property type="protein sequence ID" value="QYZ68923.1"/>
    <property type="molecule type" value="Genomic_DNA"/>
</dbReference>
<name>A0A8G1ECC3_9RHOB</name>
<organism evidence="4 5">
    <name type="scientific">Neotabrizicola shimadae</name>
    <dbReference type="NCBI Taxonomy" id="2807096"/>
    <lineage>
        <taxon>Bacteria</taxon>
        <taxon>Pseudomonadati</taxon>
        <taxon>Pseudomonadota</taxon>
        <taxon>Alphaproteobacteria</taxon>
        <taxon>Rhodobacterales</taxon>
        <taxon>Paracoccaceae</taxon>
        <taxon>Neotabrizicola</taxon>
    </lineage>
</organism>
<evidence type="ECO:0000313" key="4">
    <source>
        <dbReference type="EMBL" id="QYZ68923.1"/>
    </source>
</evidence>
<dbReference type="InterPro" id="IPR000182">
    <property type="entry name" value="GNAT_dom"/>
</dbReference>
<evidence type="ECO:0000256" key="1">
    <source>
        <dbReference type="ARBA" id="ARBA00022679"/>
    </source>
</evidence>
<dbReference type="KEGG" id="nsm:JO391_14365"/>
<keyword evidence="1" id="KW-0808">Transferase</keyword>
<dbReference type="Gene3D" id="3.40.630.30">
    <property type="match status" value="1"/>
</dbReference>
<accession>A0A8G1ECC3</accession>
<evidence type="ECO:0000259" key="3">
    <source>
        <dbReference type="PROSITE" id="PS51186"/>
    </source>
</evidence>
<dbReference type="PANTHER" id="PTHR43877">
    <property type="entry name" value="AMINOALKYLPHOSPHONATE N-ACETYLTRANSFERASE-RELATED-RELATED"/>
    <property type="match status" value="1"/>
</dbReference>
<dbReference type="Pfam" id="PF00583">
    <property type="entry name" value="Acetyltransf_1"/>
    <property type="match status" value="1"/>
</dbReference>
<dbReference type="GO" id="GO:0016747">
    <property type="term" value="F:acyltransferase activity, transferring groups other than amino-acyl groups"/>
    <property type="evidence" value="ECO:0007669"/>
    <property type="project" value="InterPro"/>
</dbReference>
<dbReference type="InterPro" id="IPR050832">
    <property type="entry name" value="Bact_Acetyltransf"/>
</dbReference>
<evidence type="ECO:0000256" key="2">
    <source>
        <dbReference type="ARBA" id="ARBA00023315"/>
    </source>
</evidence>
<protein>
    <submittedName>
        <fullName evidence="4">GNAT family N-acetyltransferase</fullName>
    </submittedName>
</protein>
<feature type="domain" description="N-acetyltransferase" evidence="3">
    <location>
        <begin position="1"/>
        <end position="160"/>
    </location>
</feature>
<dbReference type="PROSITE" id="PS51186">
    <property type="entry name" value="GNAT"/>
    <property type="match status" value="1"/>
</dbReference>
<dbReference type="InterPro" id="IPR016181">
    <property type="entry name" value="Acyl_CoA_acyltransferase"/>
</dbReference>
<keyword evidence="5" id="KW-1185">Reference proteome</keyword>
<proteinExistence type="predicted"/>
<gene>
    <name evidence="4" type="ORF">JO391_14365</name>
</gene>
<dbReference type="Proteomes" id="UP000826300">
    <property type="component" value="Chromosome"/>
</dbReference>
<sequence length="160" mass="17000">MIIRPATPADAPAMTALQNEIIAIGGTTAYQRPRHEDEVREDYITAPEAVYCHVALDDDGTLLGFQALGRWPGLPAGWADIGTFVTPARQRSGAGAALFAATAAAARAAGIATINATIRADNVPGLGYYARRGFIIYATDPDWALDDGRVVGRVSKRFDL</sequence>
<dbReference type="RefSeq" id="WP_220661142.1">
    <property type="nucleotide sequence ID" value="NZ_CP069370.1"/>
</dbReference>
<dbReference type="SUPFAM" id="SSF55729">
    <property type="entry name" value="Acyl-CoA N-acyltransferases (Nat)"/>
    <property type="match status" value="1"/>
</dbReference>
<reference evidence="4" key="1">
    <citation type="submission" date="2021-02" db="EMBL/GenBank/DDBJ databases">
        <title>Rhodobacter shimadae sp. nov., an aerobic anoxygenic phototrophic bacterium isolated from a hot spring.</title>
        <authorList>
            <person name="Muramatsu S."/>
            <person name="Haruta S."/>
            <person name="Hirose S."/>
            <person name="Hanada S."/>
        </authorList>
    </citation>
    <scope>NUCLEOTIDE SEQUENCE</scope>
    <source>
        <strain evidence="4">N10</strain>
    </source>
</reference>